<dbReference type="Gene3D" id="2.70.150.10">
    <property type="entry name" value="Calcium-transporting ATPase, cytoplasmic transduction domain A"/>
    <property type="match status" value="1"/>
</dbReference>
<dbReference type="SUPFAM" id="SSF81653">
    <property type="entry name" value="Calcium ATPase, transduction domain A"/>
    <property type="match status" value="1"/>
</dbReference>
<dbReference type="Gene3D" id="3.40.1110.10">
    <property type="entry name" value="Calcium-transporting ATPase, cytoplasmic domain N"/>
    <property type="match status" value="1"/>
</dbReference>
<dbReference type="FunFam" id="3.30.70.100:FF:000001">
    <property type="entry name" value="ATPase copper transporting beta"/>
    <property type="match status" value="1"/>
</dbReference>
<dbReference type="EMBL" id="CP030759">
    <property type="protein sequence ID" value="AXA36631.1"/>
    <property type="molecule type" value="Genomic_DNA"/>
</dbReference>
<keyword evidence="10 11" id="KW-0472">Membrane</keyword>
<reference evidence="13 14" key="1">
    <citation type="submission" date="2018-05" db="EMBL/GenBank/DDBJ databases">
        <title>A metagenomic window into the 2 km-deep terrestrial subsurface aquifer revealed taxonomically and functionally diverse microbial community comprising novel uncultured bacterial lineages.</title>
        <authorList>
            <person name="Kadnikov V.V."/>
            <person name="Mardanov A.V."/>
            <person name="Beletsky A.V."/>
            <person name="Banks D."/>
            <person name="Pimenov N.V."/>
            <person name="Frank Y.A."/>
            <person name="Karnachuk O.V."/>
            <person name="Ravin N.V."/>
        </authorList>
    </citation>
    <scope>NUCLEOTIDE SEQUENCE [LARGE SCALE GENOMIC DNA]</scope>
    <source>
        <strain evidence="13">BY</strain>
    </source>
</reference>
<feature type="transmembrane region" description="Helical" evidence="11">
    <location>
        <begin position="707"/>
        <end position="729"/>
    </location>
</feature>
<sequence length="761" mass="81558">MKEETRIAGHDQSKGSTTSVTWRVDGIHCASCVRRIERGVGELEGVESVQVNLATREVGICFQPGKVAREVLKQRIRDLGYEVVEPSTDAQPLDMSEAERRRWRARKYELIAAILLSLPIVGVEMAHLRFPYRDWLLIGLASPVVLWAGRGFFVGAFKALRSRSPDMNVLVALGTGTAYLYSVAAVVMPQWWRALGVTPHTYFESASLITVFVLLGRLLEERARVHTGDAVRALLSRSPKLARVVRDGVEVEIPIAEVRVGDEVVVRAGEMIPVDGVVLSGTTTVDESLFTGEPLPVEKGVGSRVIGGTLNGAGGIRMRAERVGSDTMLAQMVRLVREAQMSKPPIARLADQVSAYFVPTVLAIALLALTIWWVAGGPAMIGHGVLAFVSVLLIACPCALGLATPTAVMVATGRAAQMGILFRKAEALEKAHTLNVLVLDKTGTLTEGRPKVVNVIIADHPELFGSPAREKRTPEEIVLELAAWAEKYSDHPLAQAILKAAPKRNLPEPEEVQATPGLGVLARGRGIEVVVGSAAFLRQSGVVLDSDEKLFDKAAAEGWSPVGVAVNGRLAGVVALADRLKPDSRDAVAELASMGLELWMITGDRVASARAIAEEVGIKNFYAEVLPTEKADRIAVLQENGVRVGMVGDGINDAPALVRADVGFALAAGADIAVEAGDVTLVGGSLRSVARAIRLSHATVRIIWQNLFFAFFYNVLCIPLAAGLFYPLLGWTLNPMVASAAMALSSVSVVTNSLRLKRLSV</sequence>
<dbReference type="PROSITE" id="PS01047">
    <property type="entry name" value="HMA_1"/>
    <property type="match status" value="1"/>
</dbReference>
<dbReference type="NCBIfam" id="TIGR01525">
    <property type="entry name" value="ATPase-IB_hvy"/>
    <property type="match status" value="1"/>
</dbReference>
<dbReference type="GO" id="GO:0005524">
    <property type="term" value="F:ATP binding"/>
    <property type="evidence" value="ECO:0007669"/>
    <property type="project" value="UniProtKB-UniRule"/>
</dbReference>
<keyword evidence="6 11" id="KW-0547">Nucleotide-binding</keyword>
<dbReference type="SUPFAM" id="SSF56784">
    <property type="entry name" value="HAD-like"/>
    <property type="match status" value="1"/>
</dbReference>
<evidence type="ECO:0000256" key="3">
    <source>
        <dbReference type="ARBA" id="ARBA00022475"/>
    </source>
</evidence>
<dbReference type="GO" id="GO:0043682">
    <property type="term" value="F:P-type divalent copper transporter activity"/>
    <property type="evidence" value="ECO:0007669"/>
    <property type="project" value="TreeGrafter"/>
</dbReference>
<dbReference type="CDD" id="cd02094">
    <property type="entry name" value="P-type_ATPase_Cu-like"/>
    <property type="match status" value="1"/>
</dbReference>
<feature type="transmembrane region" description="Helical" evidence="11">
    <location>
        <begin position="200"/>
        <end position="219"/>
    </location>
</feature>
<dbReference type="InterPro" id="IPR001757">
    <property type="entry name" value="P_typ_ATPase"/>
</dbReference>
<organism evidence="13 14">
    <name type="scientific">Sumerlaea chitinivorans</name>
    <dbReference type="NCBI Taxonomy" id="2250252"/>
    <lineage>
        <taxon>Bacteria</taxon>
        <taxon>Candidatus Sumerlaeota</taxon>
        <taxon>Candidatus Sumerlaeia</taxon>
        <taxon>Candidatus Sumerlaeales</taxon>
        <taxon>Candidatus Sumerlaeaceae</taxon>
        <taxon>Candidatus Sumerlaea</taxon>
    </lineage>
</organism>
<dbReference type="InterPro" id="IPR059000">
    <property type="entry name" value="ATPase_P-type_domA"/>
</dbReference>
<dbReference type="InterPro" id="IPR023214">
    <property type="entry name" value="HAD_sf"/>
</dbReference>
<dbReference type="SFLD" id="SFLDS00003">
    <property type="entry name" value="Haloacid_Dehalogenase"/>
    <property type="match status" value="1"/>
</dbReference>
<dbReference type="InterPro" id="IPR017969">
    <property type="entry name" value="Heavy-metal-associated_CS"/>
</dbReference>
<dbReference type="PANTHER" id="PTHR43520">
    <property type="entry name" value="ATP7, ISOFORM B"/>
    <property type="match status" value="1"/>
</dbReference>
<feature type="transmembrane region" description="Helical" evidence="11">
    <location>
        <begin position="169"/>
        <end position="188"/>
    </location>
</feature>
<feature type="domain" description="HMA" evidence="12">
    <location>
        <begin position="18"/>
        <end position="84"/>
    </location>
</feature>
<dbReference type="InterPro" id="IPR023299">
    <property type="entry name" value="ATPase_P-typ_cyto_dom_N"/>
</dbReference>
<dbReference type="GO" id="GO:0055070">
    <property type="term" value="P:copper ion homeostasis"/>
    <property type="evidence" value="ECO:0007669"/>
    <property type="project" value="TreeGrafter"/>
</dbReference>
<keyword evidence="4 11" id="KW-0812">Transmembrane</keyword>
<feature type="transmembrane region" description="Helical" evidence="11">
    <location>
        <begin position="110"/>
        <end position="130"/>
    </location>
</feature>
<dbReference type="Pfam" id="PF00122">
    <property type="entry name" value="E1-E2_ATPase"/>
    <property type="match status" value="1"/>
</dbReference>
<evidence type="ECO:0000256" key="5">
    <source>
        <dbReference type="ARBA" id="ARBA00022723"/>
    </source>
</evidence>
<dbReference type="NCBIfam" id="TIGR01511">
    <property type="entry name" value="ATPase-IB1_Cu"/>
    <property type="match status" value="1"/>
</dbReference>
<keyword evidence="8" id="KW-1278">Translocase</keyword>
<feature type="transmembrane region" description="Helical" evidence="11">
    <location>
        <begin position="735"/>
        <end position="754"/>
    </location>
</feature>
<dbReference type="InterPro" id="IPR018303">
    <property type="entry name" value="ATPase_P-typ_P_site"/>
</dbReference>
<keyword evidence="5 11" id="KW-0479">Metal-binding</keyword>
<dbReference type="Gene3D" id="3.30.70.100">
    <property type="match status" value="1"/>
</dbReference>
<evidence type="ECO:0000256" key="7">
    <source>
        <dbReference type="ARBA" id="ARBA00022840"/>
    </source>
</evidence>
<dbReference type="PRINTS" id="PR00119">
    <property type="entry name" value="CATATPASE"/>
</dbReference>
<dbReference type="GO" id="GO:0005886">
    <property type="term" value="C:plasma membrane"/>
    <property type="evidence" value="ECO:0007669"/>
    <property type="project" value="UniProtKB-SubCell"/>
</dbReference>
<dbReference type="FunFam" id="2.70.150.10:FF:000020">
    <property type="entry name" value="Copper-exporting P-type ATPase A"/>
    <property type="match status" value="1"/>
</dbReference>
<evidence type="ECO:0000313" key="13">
    <source>
        <dbReference type="EMBL" id="AXA36631.1"/>
    </source>
</evidence>
<keyword evidence="9 11" id="KW-1133">Transmembrane helix</keyword>
<dbReference type="PANTHER" id="PTHR43520:SF8">
    <property type="entry name" value="P-TYPE CU(+) TRANSPORTER"/>
    <property type="match status" value="1"/>
</dbReference>
<feature type="transmembrane region" description="Helical" evidence="11">
    <location>
        <begin position="381"/>
        <end position="404"/>
    </location>
</feature>
<dbReference type="GO" id="GO:0016887">
    <property type="term" value="F:ATP hydrolysis activity"/>
    <property type="evidence" value="ECO:0007669"/>
    <property type="project" value="InterPro"/>
</dbReference>
<evidence type="ECO:0000256" key="2">
    <source>
        <dbReference type="ARBA" id="ARBA00006024"/>
    </source>
</evidence>
<comment type="similarity">
    <text evidence="2 11">Belongs to the cation transport ATPase (P-type) (TC 3.A.3) family. Type IB subfamily.</text>
</comment>
<keyword evidence="3 11" id="KW-1003">Cell membrane</keyword>
<feature type="transmembrane region" description="Helical" evidence="11">
    <location>
        <begin position="353"/>
        <end position="375"/>
    </location>
</feature>
<evidence type="ECO:0000256" key="10">
    <source>
        <dbReference type="ARBA" id="ARBA00023136"/>
    </source>
</evidence>
<dbReference type="InterPro" id="IPR023298">
    <property type="entry name" value="ATPase_P-typ_TM_dom_sf"/>
</dbReference>
<evidence type="ECO:0000259" key="12">
    <source>
        <dbReference type="PROSITE" id="PS50846"/>
    </source>
</evidence>
<accession>A0A2Z4Y5X8</accession>
<dbReference type="SUPFAM" id="SSF55008">
    <property type="entry name" value="HMA, heavy metal-associated domain"/>
    <property type="match status" value="1"/>
</dbReference>
<dbReference type="Pfam" id="PF00403">
    <property type="entry name" value="HMA"/>
    <property type="match status" value="1"/>
</dbReference>
<dbReference type="GO" id="GO:0005507">
    <property type="term" value="F:copper ion binding"/>
    <property type="evidence" value="ECO:0007669"/>
    <property type="project" value="TreeGrafter"/>
</dbReference>
<dbReference type="SFLD" id="SFLDF00027">
    <property type="entry name" value="p-type_atpase"/>
    <property type="match status" value="1"/>
</dbReference>
<gene>
    <name evidence="13" type="ORF">BRCON_1854</name>
</gene>
<dbReference type="InterPro" id="IPR027256">
    <property type="entry name" value="P-typ_ATPase_IB"/>
</dbReference>
<dbReference type="InterPro" id="IPR044492">
    <property type="entry name" value="P_typ_ATPase_HD_dom"/>
</dbReference>
<evidence type="ECO:0000256" key="8">
    <source>
        <dbReference type="ARBA" id="ARBA00022967"/>
    </source>
</evidence>
<evidence type="ECO:0000256" key="9">
    <source>
        <dbReference type="ARBA" id="ARBA00022989"/>
    </source>
</evidence>
<dbReference type="InterPro" id="IPR036412">
    <property type="entry name" value="HAD-like_sf"/>
</dbReference>
<keyword evidence="7 11" id="KW-0067">ATP-binding</keyword>
<dbReference type="InterPro" id="IPR006121">
    <property type="entry name" value="HMA_dom"/>
</dbReference>
<proteinExistence type="inferred from homology"/>
<dbReference type="PROSITE" id="PS50846">
    <property type="entry name" value="HMA_2"/>
    <property type="match status" value="1"/>
</dbReference>
<dbReference type="SUPFAM" id="SSF81665">
    <property type="entry name" value="Calcium ATPase, transmembrane domain M"/>
    <property type="match status" value="1"/>
</dbReference>
<dbReference type="PROSITE" id="PS00154">
    <property type="entry name" value="ATPASE_E1_E2"/>
    <property type="match status" value="1"/>
</dbReference>
<dbReference type="AlphaFoldDB" id="A0A2Z4Y5X8"/>
<dbReference type="SFLD" id="SFLDG00002">
    <property type="entry name" value="C1.7:_P-type_atpase_like"/>
    <property type="match status" value="1"/>
</dbReference>
<dbReference type="NCBIfam" id="TIGR01494">
    <property type="entry name" value="ATPase_P-type"/>
    <property type="match status" value="2"/>
</dbReference>
<evidence type="ECO:0000256" key="6">
    <source>
        <dbReference type="ARBA" id="ARBA00022741"/>
    </source>
</evidence>
<dbReference type="InterPro" id="IPR008250">
    <property type="entry name" value="ATPase_P-typ_transduc_dom_A_sf"/>
</dbReference>
<dbReference type="Pfam" id="PF00702">
    <property type="entry name" value="Hydrolase"/>
    <property type="match status" value="1"/>
</dbReference>
<dbReference type="KEGG" id="schv:BRCON_1854"/>
<dbReference type="InterPro" id="IPR036163">
    <property type="entry name" value="HMA_dom_sf"/>
</dbReference>
<evidence type="ECO:0000256" key="11">
    <source>
        <dbReference type="RuleBase" id="RU362081"/>
    </source>
</evidence>
<comment type="subcellular location">
    <subcellularLocation>
        <location evidence="1">Cell membrane</location>
        <topology evidence="1">Multi-pass membrane protein</topology>
    </subcellularLocation>
</comment>
<dbReference type="PRINTS" id="PR00943">
    <property type="entry name" value="CUATPASE"/>
</dbReference>
<name>A0A2Z4Y5X8_SUMC1</name>
<evidence type="ECO:0000313" key="14">
    <source>
        <dbReference type="Proteomes" id="UP000262583"/>
    </source>
</evidence>
<dbReference type="CDD" id="cd00371">
    <property type="entry name" value="HMA"/>
    <property type="match status" value="1"/>
</dbReference>
<evidence type="ECO:0000256" key="4">
    <source>
        <dbReference type="ARBA" id="ARBA00022692"/>
    </source>
</evidence>
<dbReference type="Proteomes" id="UP000262583">
    <property type="component" value="Chromosome"/>
</dbReference>
<protein>
    <submittedName>
        <fullName evidence="13">Lead, cadmium, zinc and mercury transporting ATPase</fullName>
    </submittedName>
</protein>
<evidence type="ECO:0000256" key="1">
    <source>
        <dbReference type="ARBA" id="ARBA00004651"/>
    </source>
</evidence>
<dbReference type="Gene3D" id="3.40.50.1000">
    <property type="entry name" value="HAD superfamily/HAD-like"/>
    <property type="match status" value="1"/>
</dbReference>
<feature type="transmembrane region" description="Helical" evidence="11">
    <location>
        <begin position="136"/>
        <end position="157"/>
    </location>
</feature>